<dbReference type="Gene3D" id="3.40.720.10">
    <property type="entry name" value="Alkaline Phosphatase, subunit A"/>
    <property type="match status" value="1"/>
</dbReference>
<dbReference type="Pfam" id="PF01663">
    <property type="entry name" value="Phosphodiest"/>
    <property type="match status" value="1"/>
</dbReference>
<dbReference type="PANTHER" id="PTHR10151">
    <property type="entry name" value="ECTONUCLEOTIDE PYROPHOSPHATASE/PHOSPHODIESTERASE"/>
    <property type="match status" value="1"/>
</dbReference>
<keyword evidence="2" id="KW-1185">Reference proteome</keyword>
<name>A0ABU3DMQ8_9FLAO</name>
<organism evidence="1 2">
    <name type="scientific">Autumnicola psychrophila</name>
    <dbReference type="NCBI Taxonomy" id="3075592"/>
    <lineage>
        <taxon>Bacteria</taxon>
        <taxon>Pseudomonadati</taxon>
        <taxon>Bacteroidota</taxon>
        <taxon>Flavobacteriia</taxon>
        <taxon>Flavobacteriales</taxon>
        <taxon>Flavobacteriaceae</taxon>
        <taxon>Autumnicola</taxon>
    </lineage>
</organism>
<dbReference type="InterPro" id="IPR023116">
    <property type="entry name" value="Phosphonoacetate_hydro_insert"/>
</dbReference>
<evidence type="ECO:0000313" key="2">
    <source>
        <dbReference type="Proteomes" id="UP001253848"/>
    </source>
</evidence>
<dbReference type="SUPFAM" id="SSF53649">
    <property type="entry name" value="Alkaline phosphatase-like"/>
    <property type="match status" value="1"/>
</dbReference>
<gene>
    <name evidence="1" type="ORF">RM541_01220</name>
</gene>
<protein>
    <submittedName>
        <fullName evidence="1">Alkaline phosphatase family protein</fullName>
    </submittedName>
</protein>
<dbReference type="Gene3D" id="3.30.1360.110">
    <property type="entry name" value="Domain 2, Phosphonoacetate Hydrolase"/>
    <property type="match status" value="1"/>
</dbReference>
<dbReference type="PANTHER" id="PTHR10151:SF120">
    <property type="entry name" value="BIS(5'-ADENOSYL)-TRIPHOSPHATASE"/>
    <property type="match status" value="1"/>
</dbReference>
<proteinExistence type="predicted"/>
<sequence>MKKTVVLNVVALSSRLIGEHTPFLKKWTEQGKKANIKPLLPAVTCSSQATYFTGKRPSEHGIVGNGWCFRDEYEIKFWRQSNKLVQAPKIWEELKKEDPNFTCANMFWWFNMNSTVDFAVTPRPLYPATGLKLPDVHSQPMDLRQKLQKELGQFPLFSFWGPNANIESTRWIADASMMVDKWHDPTLTLIYLPHLDYNLQRVGIDFSKIGKDLREIDEVCEDLITYYENRGAEVMIVSEYGITDVDKPVHINRILREKGYVSVKDELGLETLDTWASRAFAVADHQLAHIYIKDSQDIPAVKQLLEKTAGIELVLDEKGKEEHHLNHERAGDLVIMAGEKSWFTYYFWLDDKKAPDYARTVDIHRKPGYDPVETFADPKIKFLKGKIGLKLLKKKLGFRYLMDVIPLDANLVKGSHGRTGEVKEDWPVFITQKTELLGKSEIDSKEVYNLIFKHLK</sequence>
<evidence type="ECO:0000313" key="1">
    <source>
        <dbReference type="EMBL" id="MDT0684966.1"/>
    </source>
</evidence>
<dbReference type="InterPro" id="IPR017850">
    <property type="entry name" value="Alkaline_phosphatase_core_sf"/>
</dbReference>
<comment type="caution">
    <text evidence="1">The sequence shown here is derived from an EMBL/GenBank/DDBJ whole genome shotgun (WGS) entry which is preliminary data.</text>
</comment>
<reference evidence="1 2" key="1">
    <citation type="submission" date="2023-09" db="EMBL/GenBank/DDBJ databases">
        <authorList>
            <person name="Rey-Velasco X."/>
        </authorList>
    </citation>
    <scope>NUCLEOTIDE SEQUENCE [LARGE SCALE GENOMIC DNA]</scope>
    <source>
        <strain evidence="1 2">F225</strain>
    </source>
</reference>
<dbReference type="EMBL" id="JAVRHN010000001">
    <property type="protein sequence ID" value="MDT0684966.1"/>
    <property type="molecule type" value="Genomic_DNA"/>
</dbReference>
<dbReference type="Proteomes" id="UP001253848">
    <property type="component" value="Unassembled WGS sequence"/>
</dbReference>
<dbReference type="RefSeq" id="WP_311498406.1">
    <property type="nucleotide sequence ID" value="NZ_JAVRHN010000001.1"/>
</dbReference>
<accession>A0ABU3DMQ8</accession>
<dbReference type="InterPro" id="IPR002591">
    <property type="entry name" value="Phosphodiest/P_Trfase"/>
</dbReference>